<gene>
    <name evidence="4" type="ORF">A3J58_02575</name>
</gene>
<dbReference type="GO" id="GO:0019305">
    <property type="term" value="P:dTDP-rhamnose biosynthetic process"/>
    <property type="evidence" value="ECO:0007669"/>
    <property type="project" value="UniProtKB-UniPathway"/>
</dbReference>
<dbReference type="SUPFAM" id="SSF51735">
    <property type="entry name" value="NAD(P)-binding Rossmann-fold domains"/>
    <property type="match status" value="1"/>
</dbReference>
<dbReference type="Pfam" id="PF04321">
    <property type="entry name" value="RmlD_sub_bind"/>
    <property type="match status" value="1"/>
</dbReference>
<evidence type="ECO:0000256" key="1">
    <source>
        <dbReference type="ARBA" id="ARBA00010944"/>
    </source>
</evidence>
<dbReference type="PANTHER" id="PTHR10491">
    <property type="entry name" value="DTDP-4-DEHYDRORHAMNOSE REDUCTASE"/>
    <property type="match status" value="1"/>
</dbReference>
<keyword evidence="2" id="KW-0560">Oxidoreductase</keyword>
<evidence type="ECO:0000256" key="2">
    <source>
        <dbReference type="RuleBase" id="RU364082"/>
    </source>
</evidence>
<name>A0A1G2KTP5_9BACT</name>
<comment type="function">
    <text evidence="2">Catalyzes the reduction of dTDP-6-deoxy-L-lyxo-4-hexulose to yield dTDP-L-rhamnose.</text>
</comment>
<dbReference type="UniPathway" id="UPA00124"/>
<dbReference type="Gene3D" id="3.40.50.720">
    <property type="entry name" value="NAD(P)-binding Rossmann-like Domain"/>
    <property type="match status" value="1"/>
</dbReference>
<reference evidence="4 5" key="1">
    <citation type="journal article" date="2016" name="Nat. Commun.">
        <title>Thousands of microbial genomes shed light on interconnected biogeochemical processes in an aquifer system.</title>
        <authorList>
            <person name="Anantharaman K."/>
            <person name="Brown C.T."/>
            <person name="Hug L.A."/>
            <person name="Sharon I."/>
            <person name="Castelle C.J."/>
            <person name="Probst A.J."/>
            <person name="Thomas B.C."/>
            <person name="Singh A."/>
            <person name="Wilkins M.J."/>
            <person name="Karaoz U."/>
            <person name="Brodie E.L."/>
            <person name="Williams K.H."/>
            <person name="Hubbard S.S."/>
            <person name="Banfield J.F."/>
        </authorList>
    </citation>
    <scope>NUCLEOTIDE SEQUENCE [LARGE SCALE GENOMIC DNA]</scope>
</reference>
<dbReference type="InterPro" id="IPR036291">
    <property type="entry name" value="NAD(P)-bd_dom_sf"/>
</dbReference>
<comment type="caution">
    <text evidence="4">The sequence shown here is derived from an EMBL/GenBank/DDBJ whole genome shotgun (WGS) entry which is preliminary data.</text>
</comment>
<protein>
    <recommendedName>
        <fullName evidence="2">dTDP-4-dehydrorhamnose reductase</fullName>
        <ecNumber evidence="2">1.1.1.133</ecNumber>
    </recommendedName>
</protein>
<dbReference type="AlphaFoldDB" id="A0A1G2KTP5"/>
<proteinExistence type="inferred from homology"/>
<feature type="domain" description="RmlD-like substrate binding" evidence="3">
    <location>
        <begin position="1"/>
        <end position="142"/>
    </location>
</feature>
<organism evidence="4 5">
    <name type="scientific">Candidatus Sungbacteria bacterium RIFCSPHIGHO2_02_FULL_52_23</name>
    <dbReference type="NCBI Taxonomy" id="1802274"/>
    <lineage>
        <taxon>Bacteria</taxon>
        <taxon>Candidatus Sungiibacteriota</taxon>
    </lineage>
</organism>
<accession>A0A1G2KTP5</accession>
<evidence type="ECO:0000313" key="4">
    <source>
        <dbReference type="EMBL" id="OHA02723.1"/>
    </source>
</evidence>
<dbReference type="PANTHER" id="PTHR10491:SF4">
    <property type="entry name" value="METHIONINE ADENOSYLTRANSFERASE 2 SUBUNIT BETA"/>
    <property type="match status" value="1"/>
</dbReference>
<dbReference type="EC" id="1.1.1.133" evidence="2"/>
<comment type="pathway">
    <text evidence="2">Carbohydrate biosynthesis; dTDP-L-rhamnose biosynthesis.</text>
</comment>
<dbReference type="GO" id="GO:0008831">
    <property type="term" value="F:dTDP-4-dehydrorhamnose reductase activity"/>
    <property type="evidence" value="ECO:0007669"/>
    <property type="project" value="UniProtKB-EC"/>
</dbReference>
<sequence length="240" mass="26092">MKILMTGGSGLLGKEIVKLNPEIVAPAHTELDITDPGSIARALQKYAPDIVLHLAAATKPPEHEKNPDVGLAVNIIGTANVARACFAYRARLIYASTDYVYAGAGPHREDEPVTSLYKFGWSKLGGECAVRMLDDSLILRLSFGPTPFPWEKVYADQYNSKLYVDEMAPLVLAAAKSTATGVMNLGGPRTSLEAYAKRTRPDIETIPRPDWVPADTSMDLVRMQAELGIHDLASLLIHHA</sequence>
<keyword evidence="2" id="KW-0521">NADP</keyword>
<dbReference type="STRING" id="1802274.A3J58_02575"/>
<evidence type="ECO:0000313" key="5">
    <source>
        <dbReference type="Proteomes" id="UP000178510"/>
    </source>
</evidence>
<dbReference type="EMBL" id="MHQM01000039">
    <property type="protein sequence ID" value="OHA02723.1"/>
    <property type="molecule type" value="Genomic_DNA"/>
</dbReference>
<dbReference type="Proteomes" id="UP000178510">
    <property type="component" value="Unassembled WGS sequence"/>
</dbReference>
<dbReference type="InterPro" id="IPR005913">
    <property type="entry name" value="dTDP_dehydrorham_reduct"/>
</dbReference>
<comment type="similarity">
    <text evidence="1 2">Belongs to the dTDP-4-dehydrorhamnose reductase family.</text>
</comment>
<dbReference type="InterPro" id="IPR029903">
    <property type="entry name" value="RmlD-like-bd"/>
</dbReference>
<evidence type="ECO:0000259" key="3">
    <source>
        <dbReference type="Pfam" id="PF04321"/>
    </source>
</evidence>